<evidence type="ECO:0000256" key="3">
    <source>
        <dbReference type="ARBA" id="ARBA00022833"/>
    </source>
</evidence>
<proteinExistence type="inferred from homology"/>
<gene>
    <name evidence="4" type="primary">hypA</name>
    <name evidence="5" type="ORF">SAMN04489757_13210</name>
</gene>
<feature type="binding site" evidence="4">
    <location>
        <position position="89"/>
    </location>
    <ligand>
        <name>Zn(2+)</name>
        <dbReference type="ChEBI" id="CHEBI:29105"/>
    </ligand>
</feature>
<dbReference type="OrthoDB" id="9800361at2"/>
<keyword evidence="3 4" id="KW-0862">Zinc</keyword>
<dbReference type="Pfam" id="PF01155">
    <property type="entry name" value="HypA"/>
    <property type="match status" value="1"/>
</dbReference>
<dbReference type="EMBL" id="FOWD01000032">
    <property type="protein sequence ID" value="SFO49822.1"/>
    <property type="molecule type" value="Genomic_DNA"/>
</dbReference>
<evidence type="ECO:0000256" key="1">
    <source>
        <dbReference type="ARBA" id="ARBA00022596"/>
    </source>
</evidence>
<organism evidence="5 6">
    <name type="scientific">Anaerocolumna aminovalerica</name>
    <dbReference type="NCBI Taxonomy" id="1527"/>
    <lineage>
        <taxon>Bacteria</taxon>
        <taxon>Bacillati</taxon>
        <taxon>Bacillota</taxon>
        <taxon>Clostridia</taxon>
        <taxon>Lachnospirales</taxon>
        <taxon>Lachnospiraceae</taxon>
        <taxon>Anaerocolumna</taxon>
    </lineage>
</organism>
<dbReference type="GO" id="GO:0051604">
    <property type="term" value="P:protein maturation"/>
    <property type="evidence" value="ECO:0007669"/>
    <property type="project" value="InterPro"/>
</dbReference>
<evidence type="ECO:0000313" key="6">
    <source>
        <dbReference type="Proteomes" id="UP000198806"/>
    </source>
</evidence>
<feature type="binding site" evidence="4">
    <location>
        <position position="73"/>
    </location>
    <ligand>
        <name>Zn(2+)</name>
        <dbReference type="ChEBI" id="CHEBI:29105"/>
    </ligand>
</feature>
<sequence>MHEIGVLMEVVKSVERYAAENEVESIVTLVLQIGELSSMIPKYMKSLYPVAVEGTILDGSELNIEILPANGLCKSCNKVFKFLEYEGRCPICNGRNIEVLSGKEFFIKEIVCY</sequence>
<accession>A0A1I5HNC9</accession>
<dbReference type="Proteomes" id="UP000198806">
    <property type="component" value="Unassembled WGS sequence"/>
</dbReference>
<keyword evidence="2 4" id="KW-0479">Metal-binding</keyword>
<evidence type="ECO:0000256" key="2">
    <source>
        <dbReference type="ARBA" id="ARBA00022723"/>
    </source>
</evidence>
<dbReference type="GO" id="GO:0016151">
    <property type="term" value="F:nickel cation binding"/>
    <property type="evidence" value="ECO:0007669"/>
    <property type="project" value="UniProtKB-UniRule"/>
</dbReference>
<feature type="binding site" evidence="4">
    <location>
        <position position="2"/>
    </location>
    <ligand>
        <name>Ni(2+)</name>
        <dbReference type="ChEBI" id="CHEBI:49786"/>
    </ligand>
</feature>
<name>A0A1I5HNC9_9FIRM</name>
<dbReference type="Gene3D" id="3.30.2320.80">
    <property type="match status" value="1"/>
</dbReference>
<keyword evidence="6" id="KW-1185">Reference proteome</keyword>
<dbReference type="STRING" id="1527.SAMN04489757_13210"/>
<evidence type="ECO:0000256" key="4">
    <source>
        <dbReference type="HAMAP-Rule" id="MF_00213"/>
    </source>
</evidence>
<protein>
    <recommendedName>
        <fullName evidence="4">Hydrogenase maturation factor HypA</fullName>
    </recommendedName>
</protein>
<dbReference type="PIRSF" id="PIRSF004761">
    <property type="entry name" value="Hydrgn_mat_HypA"/>
    <property type="match status" value="1"/>
</dbReference>
<reference evidence="5 6" key="1">
    <citation type="submission" date="2016-10" db="EMBL/GenBank/DDBJ databases">
        <authorList>
            <person name="de Groot N.N."/>
        </authorList>
    </citation>
    <scope>NUCLEOTIDE SEQUENCE [LARGE SCALE GENOMIC DNA]</scope>
    <source>
        <strain evidence="5 6">DSM 1283</strain>
    </source>
</reference>
<dbReference type="GO" id="GO:0008270">
    <property type="term" value="F:zinc ion binding"/>
    <property type="evidence" value="ECO:0007669"/>
    <property type="project" value="UniProtKB-UniRule"/>
</dbReference>
<keyword evidence="1 4" id="KW-0533">Nickel</keyword>
<dbReference type="AlphaFoldDB" id="A0A1I5HNC9"/>
<evidence type="ECO:0000313" key="5">
    <source>
        <dbReference type="EMBL" id="SFO49822.1"/>
    </source>
</evidence>
<dbReference type="PANTHER" id="PTHR34535:SF3">
    <property type="entry name" value="HYDROGENASE MATURATION FACTOR HYPA"/>
    <property type="match status" value="1"/>
</dbReference>
<dbReference type="PANTHER" id="PTHR34535">
    <property type="entry name" value="HYDROGENASE MATURATION FACTOR HYPA"/>
    <property type="match status" value="1"/>
</dbReference>
<feature type="binding site" evidence="4">
    <location>
        <position position="92"/>
    </location>
    <ligand>
        <name>Zn(2+)</name>
        <dbReference type="ChEBI" id="CHEBI:29105"/>
    </ligand>
</feature>
<dbReference type="RefSeq" id="WP_091687760.1">
    <property type="nucleotide sequence ID" value="NZ_BAABFM010000046.1"/>
</dbReference>
<feature type="binding site" evidence="4">
    <location>
        <position position="76"/>
    </location>
    <ligand>
        <name>Zn(2+)</name>
        <dbReference type="ChEBI" id="CHEBI:29105"/>
    </ligand>
</feature>
<dbReference type="InterPro" id="IPR000688">
    <property type="entry name" value="HypA/HybF"/>
</dbReference>
<comment type="function">
    <text evidence="4">Involved in the maturation of [NiFe] hydrogenases. Required for nickel insertion into the metal center of the hydrogenase.</text>
</comment>
<comment type="similarity">
    <text evidence="4">Belongs to the HypA/HybF family.</text>
</comment>
<dbReference type="HAMAP" id="MF_00213">
    <property type="entry name" value="HypA_HybF"/>
    <property type="match status" value="1"/>
</dbReference>